<dbReference type="PANTHER" id="PTHR10507">
    <property type="entry name" value="CDC45-RELATED PROTEIN"/>
    <property type="match status" value="1"/>
</dbReference>
<evidence type="ECO:0000256" key="5">
    <source>
        <dbReference type="ARBA" id="ARBA00023306"/>
    </source>
</evidence>
<dbReference type="GO" id="GO:0003697">
    <property type="term" value="F:single-stranded DNA binding"/>
    <property type="evidence" value="ECO:0007669"/>
    <property type="project" value="TreeGrafter"/>
</dbReference>
<evidence type="ECO:0000313" key="7">
    <source>
        <dbReference type="EMBL" id="KAF4614936.1"/>
    </source>
</evidence>
<evidence type="ECO:0000256" key="1">
    <source>
        <dbReference type="ARBA" id="ARBA00004123"/>
    </source>
</evidence>
<dbReference type="PANTHER" id="PTHR10507:SF0">
    <property type="entry name" value="CELL DIVISION CONTROL PROTEIN 45 HOMOLOG"/>
    <property type="match status" value="1"/>
</dbReference>
<dbReference type="Proteomes" id="UP000521872">
    <property type="component" value="Unassembled WGS sequence"/>
</dbReference>
<evidence type="ECO:0000256" key="6">
    <source>
        <dbReference type="SAM" id="MobiDB-lite"/>
    </source>
</evidence>
<sequence>MVYLPLPSDTGTQPSYPEAYNKILSSHRRAPLSSASSVIILVAPNVDALCASRMLATLFKQDDIAYRIIPVCGPDEIDEQKELLRNNPDLHTLILINMGNQYDLTSPDWFGEFDMKVTIHVIDSSRPRSLSNLFLGGENGERVLIWDDGDAEKLVEERRSWEVIQYEPEPSSDEGDSDEDSIEGGI</sequence>
<keyword evidence="8" id="KW-1185">Reference proteome</keyword>
<dbReference type="GO" id="GO:0031261">
    <property type="term" value="C:DNA replication preinitiation complex"/>
    <property type="evidence" value="ECO:0007669"/>
    <property type="project" value="TreeGrafter"/>
</dbReference>
<evidence type="ECO:0000256" key="2">
    <source>
        <dbReference type="ARBA" id="ARBA00010727"/>
    </source>
</evidence>
<dbReference type="EMBL" id="JAACJL010000044">
    <property type="protein sequence ID" value="KAF4614936.1"/>
    <property type="molecule type" value="Genomic_DNA"/>
</dbReference>
<feature type="region of interest" description="Disordered" evidence="6">
    <location>
        <begin position="162"/>
        <end position="186"/>
    </location>
</feature>
<keyword evidence="5" id="KW-0131">Cell cycle</keyword>
<comment type="subcellular location">
    <subcellularLocation>
        <location evidence="1">Nucleus</location>
    </subcellularLocation>
</comment>
<dbReference type="GO" id="GO:1902977">
    <property type="term" value="P:mitotic DNA replication preinitiation complex assembly"/>
    <property type="evidence" value="ECO:0007669"/>
    <property type="project" value="TreeGrafter"/>
</dbReference>
<dbReference type="AlphaFoldDB" id="A0A8H4VL94"/>
<comment type="similarity">
    <text evidence="2">Belongs to the CDC45 family.</text>
</comment>
<reference evidence="7 8" key="1">
    <citation type="submission" date="2019-12" db="EMBL/GenBank/DDBJ databases">
        <authorList>
            <person name="Floudas D."/>
            <person name="Bentzer J."/>
            <person name="Ahren D."/>
            <person name="Johansson T."/>
            <person name="Persson P."/>
            <person name="Tunlid A."/>
        </authorList>
    </citation>
    <scope>NUCLEOTIDE SEQUENCE [LARGE SCALE GENOMIC DNA]</scope>
    <source>
        <strain evidence="7 8">CBS 102.39</strain>
    </source>
</reference>
<dbReference type="InterPro" id="IPR003874">
    <property type="entry name" value="CDC45"/>
</dbReference>
<proteinExistence type="inferred from homology"/>
<dbReference type="GO" id="GO:0003688">
    <property type="term" value="F:DNA replication origin binding"/>
    <property type="evidence" value="ECO:0007669"/>
    <property type="project" value="TreeGrafter"/>
</dbReference>
<protein>
    <submittedName>
        <fullName evidence="7">Uncharacterized protein</fullName>
    </submittedName>
</protein>
<evidence type="ECO:0000256" key="4">
    <source>
        <dbReference type="ARBA" id="ARBA00023242"/>
    </source>
</evidence>
<organism evidence="7 8">
    <name type="scientific">Agrocybe pediades</name>
    <dbReference type="NCBI Taxonomy" id="84607"/>
    <lineage>
        <taxon>Eukaryota</taxon>
        <taxon>Fungi</taxon>
        <taxon>Dikarya</taxon>
        <taxon>Basidiomycota</taxon>
        <taxon>Agaricomycotina</taxon>
        <taxon>Agaricomycetes</taxon>
        <taxon>Agaricomycetidae</taxon>
        <taxon>Agaricales</taxon>
        <taxon>Agaricineae</taxon>
        <taxon>Strophariaceae</taxon>
        <taxon>Agrocybe</taxon>
    </lineage>
</organism>
<gene>
    <name evidence="7" type="ORF">D9613_002935</name>
</gene>
<comment type="caution">
    <text evidence="7">The sequence shown here is derived from an EMBL/GenBank/DDBJ whole genome shotgun (WGS) entry which is preliminary data.</text>
</comment>
<name>A0A8H4VL94_9AGAR</name>
<keyword evidence="4" id="KW-0539">Nucleus</keyword>
<accession>A0A8H4VL94</accession>
<evidence type="ECO:0000256" key="3">
    <source>
        <dbReference type="ARBA" id="ARBA00022705"/>
    </source>
</evidence>
<dbReference type="GO" id="GO:0000727">
    <property type="term" value="P:double-strand break repair via break-induced replication"/>
    <property type="evidence" value="ECO:0007669"/>
    <property type="project" value="TreeGrafter"/>
</dbReference>
<dbReference type="Pfam" id="PF02724">
    <property type="entry name" value="CDC45"/>
    <property type="match status" value="1"/>
</dbReference>
<dbReference type="GO" id="GO:0003682">
    <property type="term" value="F:chromatin binding"/>
    <property type="evidence" value="ECO:0007669"/>
    <property type="project" value="TreeGrafter"/>
</dbReference>
<keyword evidence="3" id="KW-0235">DNA replication</keyword>
<feature type="compositionally biased region" description="Acidic residues" evidence="6">
    <location>
        <begin position="170"/>
        <end position="186"/>
    </location>
</feature>
<evidence type="ECO:0000313" key="8">
    <source>
        <dbReference type="Proteomes" id="UP000521872"/>
    </source>
</evidence>
<dbReference type="GO" id="GO:0006270">
    <property type="term" value="P:DNA replication initiation"/>
    <property type="evidence" value="ECO:0007669"/>
    <property type="project" value="InterPro"/>
</dbReference>